<reference evidence="1" key="1">
    <citation type="submission" date="2021-03" db="EMBL/GenBank/DDBJ databases">
        <authorList>
            <consortium name="Genoscope - CEA"/>
            <person name="William W."/>
        </authorList>
    </citation>
    <scope>NUCLEOTIDE SEQUENCE</scope>
    <source>
        <strain evidence="1">Doubled-haploid Pahang</strain>
    </source>
</reference>
<evidence type="ECO:0000313" key="1">
    <source>
        <dbReference type="EMBL" id="CAG1855912.1"/>
    </source>
</evidence>
<accession>A0A8D7FJD1</accession>
<gene>
    <name evidence="1" type="ORF">GSMUA_47260.1</name>
</gene>
<name>A0A8D7FJD1_MUSAM</name>
<proteinExistence type="predicted"/>
<sequence length="98" mass="10582">MRAKTPTRIHVRRLLLMPKLKPVPSVLILSSTRASTGLDAPMTHAAERSAAPIPAPEKGTGFASDEHLTLPLPVLIRGRPATTHSRLGTTCHWSSCNQ</sequence>
<protein>
    <submittedName>
        <fullName evidence="1">(wild Malaysian banana) hypothetical protein</fullName>
    </submittedName>
</protein>
<dbReference type="EMBL" id="HG996473">
    <property type="protein sequence ID" value="CAG1855912.1"/>
    <property type="molecule type" value="Genomic_DNA"/>
</dbReference>
<organism evidence="1">
    <name type="scientific">Musa acuminata subsp. malaccensis</name>
    <name type="common">Wild banana</name>
    <name type="synonym">Musa malaccensis</name>
    <dbReference type="NCBI Taxonomy" id="214687"/>
    <lineage>
        <taxon>Eukaryota</taxon>
        <taxon>Viridiplantae</taxon>
        <taxon>Streptophyta</taxon>
        <taxon>Embryophyta</taxon>
        <taxon>Tracheophyta</taxon>
        <taxon>Spermatophyta</taxon>
        <taxon>Magnoliopsida</taxon>
        <taxon>Liliopsida</taxon>
        <taxon>Zingiberales</taxon>
        <taxon>Musaceae</taxon>
        <taxon>Musa</taxon>
    </lineage>
</organism>
<dbReference type="AlphaFoldDB" id="A0A8D7FJD1"/>